<dbReference type="InterPro" id="IPR041474">
    <property type="entry name" value="NicS_C"/>
</dbReference>
<dbReference type="Pfam" id="PF17938">
    <property type="entry name" value="TetR_C_29"/>
    <property type="match status" value="1"/>
</dbReference>
<proteinExistence type="predicted"/>
<sequence length="202" mass="23620">MSSDHDMKMRILLAAKKLFAQNGFDGTSVRQVCDEAGANVALVSYYFGGKENMLYAVFQTFIPFHLLHELEDILQHPVKGLKRLIREVIYVRMNDPEMIRIIMQEVYKSTPRIPHIQQMMLPVWFKLKELLVKGKEQGYFRYDSIDNTLFSVIGTIIFFKFTDYFKPLMSEPPSPYEEVVRDTTRFIFNALGASEWLEEEDS</sequence>
<dbReference type="SUPFAM" id="SSF46689">
    <property type="entry name" value="Homeodomain-like"/>
    <property type="match status" value="1"/>
</dbReference>
<dbReference type="PRINTS" id="PR00455">
    <property type="entry name" value="HTHTETR"/>
</dbReference>
<keyword evidence="1 2" id="KW-0238">DNA-binding</keyword>
<dbReference type="PROSITE" id="PS50977">
    <property type="entry name" value="HTH_TETR_2"/>
    <property type="match status" value="1"/>
</dbReference>
<comment type="caution">
    <text evidence="4">The sequence shown here is derived from an EMBL/GenBank/DDBJ whole genome shotgun (WGS) entry which is preliminary data.</text>
</comment>
<dbReference type="InterPro" id="IPR036271">
    <property type="entry name" value="Tet_transcr_reg_TetR-rel_C_sf"/>
</dbReference>
<dbReference type="InterPro" id="IPR023772">
    <property type="entry name" value="DNA-bd_HTH_TetR-type_CS"/>
</dbReference>
<accession>A0ABQ4NCI3</accession>
<dbReference type="Gene3D" id="1.10.10.60">
    <property type="entry name" value="Homeodomain-like"/>
    <property type="match status" value="1"/>
</dbReference>
<dbReference type="PANTHER" id="PTHR30328:SF54">
    <property type="entry name" value="HTH-TYPE TRANSCRIPTIONAL REPRESSOR SCO4008"/>
    <property type="match status" value="1"/>
</dbReference>
<dbReference type="Pfam" id="PF00440">
    <property type="entry name" value="TetR_N"/>
    <property type="match status" value="1"/>
</dbReference>
<organism evidence="4 5">
    <name type="scientific">Paenibacillus cisolokensis</name>
    <dbReference type="NCBI Taxonomy" id="1658519"/>
    <lineage>
        <taxon>Bacteria</taxon>
        <taxon>Bacillati</taxon>
        <taxon>Bacillota</taxon>
        <taxon>Bacilli</taxon>
        <taxon>Bacillales</taxon>
        <taxon>Paenibacillaceae</taxon>
        <taxon>Paenibacillus</taxon>
    </lineage>
</organism>
<dbReference type="PROSITE" id="PS01081">
    <property type="entry name" value="HTH_TETR_1"/>
    <property type="match status" value="1"/>
</dbReference>
<feature type="DNA-binding region" description="H-T-H motif" evidence="2">
    <location>
        <begin position="28"/>
        <end position="47"/>
    </location>
</feature>
<reference evidence="4 5" key="1">
    <citation type="submission" date="2021-04" db="EMBL/GenBank/DDBJ databases">
        <title>Draft genome sequence of Paenibacillus cisolokensis, LC2-13A.</title>
        <authorList>
            <person name="Uke A."/>
            <person name="Chhe C."/>
            <person name="Baramee S."/>
            <person name="Kosugi A."/>
        </authorList>
    </citation>
    <scope>NUCLEOTIDE SEQUENCE [LARGE SCALE GENOMIC DNA]</scope>
    <source>
        <strain evidence="4 5">LC2-13A</strain>
    </source>
</reference>
<dbReference type="InterPro" id="IPR050109">
    <property type="entry name" value="HTH-type_TetR-like_transc_reg"/>
</dbReference>
<keyword evidence="5" id="KW-1185">Reference proteome</keyword>
<evidence type="ECO:0000256" key="2">
    <source>
        <dbReference type="PROSITE-ProRule" id="PRU00335"/>
    </source>
</evidence>
<evidence type="ECO:0000313" key="4">
    <source>
        <dbReference type="EMBL" id="GIQ65924.1"/>
    </source>
</evidence>
<dbReference type="InterPro" id="IPR001647">
    <property type="entry name" value="HTH_TetR"/>
</dbReference>
<dbReference type="SUPFAM" id="SSF48498">
    <property type="entry name" value="Tetracyclin repressor-like, C-terminal domain"/>
    <property type="match status" value="1"/>
</dbReference>
<dbReference type="EMBL" id="BOVJ01000158">
    <property type="protein sequence ID" value="GIQ65924.1"/>
    <property type="molecule type" value="Genomic_DNA"/>
</dbReference>
<dbReference type="PANTHER" id="PTHR30328">
    <property type="entry name" value="TRANSCRIPTIONAL REPRESSOR"/>
    <property type="match status" value="1"/>
</dbReference>
<dbReference type="InterPro" id="IPR009057">
    <property type="entry name" value="Homeodomain-like_sf"/>
</dbReference>
<name>A0ABQ4NCI3_9BACL</name>
<evidence type="ECO:0000256" key="1">
    <source>
        <dbReference type="ARBA" id="ARBA00023125"/>
    </source>
</evidence>
<evidence type="ECO:0000313" key="5">
    <source>
        <dbReference type="Proteomes" id="UP000680304"/>
    </source>
</evidence>
<dbReference type="RefSeq" id="WP_062493323.1">
    <property type="nucleotide sequence ID" value="NZ_BOVJ01000158.1"/>
</dbReference>
<dbReference type="Gene3D" id="1.10.357.10">
    <property type="entry name" value="Tetracycline Repressor, domain 2"/>
    <property type="match status" value="1"/>
</dbReference>
<gene>
    <name evidence="4" type="ORF">PACILC2_44920</name>
</gene>
<dbReference type="Proteomes" id="UP000680304">
    <property type="component" value="Unassembled WGS sequence"/>
</dbReference>
<protein>
    <submittedName>
        <fullName evidence="4">TetR family transcriptional regulator</fullName>
    </submittedName>
</protein>
<evidence type="ECO:0000259" key="3">
    <source>
        <dbReference type="PROSITE" id="PS50977"/>
    </source>
</evidence>
<feature type="domain" description="HTH tetR-type" evidence="3">
    <location>
        <begin position="5"/>
        <end position="65"/>
    </location>
</feature>